<dbReference type="CDD" id="cd13670">
    <property type="entry name" value="PBP2_TRAP_Tp0957_like"/>
    <property type="match status" value="1"/>
</dbReference>
<dbReference type="SUPFAM" id="SSF53850">
    <property type="entry name" value="Periplasmic binding protein-like II"/>
    <property type="match status" value="1"/>
</dbReference>
<dbReference type="InterPro" id="IPR018389">
    <property type="entry name" value="DctP_fam"/>
</dbReference>
<dbReference type="PANTHER" id="PTHR33376">
    <property type="match status" value="1"/>
</dbReference>
<comment type="similarity">
    <text evidence="1">Belongs to the bacterial solute-binding protein 7 family.</text>
</comment>
<organism evidence="4 5">
    <name type="scientific">Dissulfurirhabdus thermomarina</name>
    <dbReference type="NCBI Taxonomy" id="1765737"/>
    <lineage>
        <taxon>Bacteria</taxon>
        <taxon>Deltaproteobacteria</taxon>
        <taxon>Dissulfurirhabdaceae</taxon>
        <taxon>Dissulfurirhabdus</taxon>
    </lineage>
</organism>
<name>A0A6N9TNP0_DISTH</name>
<evidence type="ECO:0000256" key="1">
    <source>
        <dbReference type="ARBA" id="ARBA00009023"/>
    </source>
</evidence>
<keyword evidence="2" id="KW-0813">Transport</keyword>
<proteinExistence type="inferred from homology"/>
<keyword evidence="5" id="KW-1185">Reference proteome</keyword>
<feature type="non-terminal residue" evidence="4">
    <location>
        <position position="1"/>
    </location>
</feature>
<dbReference type="Pfam" id="PF03480">
    <property type="entry name" value="DctP"/>
    <property type="match status" value="1"/>
</dbReference>
<reference evidence="4 5" key="1">
    <citation type="submission" date="2020-02" db="EMBL/GenBank/DDBJ databases">
        <title>Comparative genomics of sulfur disproportionating microorganisms.</title>
        <authorList>
            <person name="Ward L.M."/>
            <person name="Bertran E."/>
            <person name="Johnston D.T."/>
        </authorList>
    </citation>
    <scope>NUCLEOTIDE SEQUENCE [LARGE SCALE GENOMIC DNA]</scope>
    <source>
        <strain evidence="4 5">DSM 100025</strain>
    </source>
</reference>
<gene>
    <name evidence="4" type="ORF">G3N55_07415</name>
</gene>
<dbReference type="Proteomes" id="UP000469346">
    <property type="component" value="Unassembled WGS sequence"/>
</dbReference>
<dbReference type="AlphaFoldDB" id="A0A6N9TNP0"/>
<keyword evidence="3" id="KW-0732">Signal</keyword>
<protein>
    <submittedName>
        <fullName evidence="4">C4-dicarboxylate ABC transporter</fullName>
    </submittedName>
</protein>
<accession>A0A6N9TNP0</accession>
<dbReference type="NCBIfam" id="NF037995">
    <property type="entry name" value="TRAP_S1"/>
    <property type="match status" value="1"/>
</dbReference>
<evidence type="ECO:0000256" key="3">
    <source>
        <dbReference type="ARBA" id="ARBA00022729"/>
    </source>
</evidence>
<comment type="caution">
    <text evidence="4">The sequence shown here is derived from an EMBL/GenBank/DDBJ whole genome shotgun (WGS) entry which is preliminary data.</text>
</comment>
<dbReference type="Gene3D" id="3.40.190.170">
    <property type="entry name" value="Bacterial extracellular solute-binding protein, family 7"/>
    <property type="match status" value="1"/>
</dbReference>
<evidence type="ECO:0000313" key="4">
    <source>
        <dbReference type="EMBL" id="NDY42668.1"/>
    </source>
</evidence>
<sequence length="333" mass="35859">ALAAVLAPAPPAGAGTVVFKIATLSPEGAPWMVHMREGAAEIARRTSGRVAFKFYPGGVMGNDQSVLRKIRVGQLGGGAVTGGSLSSVFPDVAVYGIPFLFDSLDEVDYVRRRMDPGILEGLEQRGFVSFGLAEGGFVYLMSAAPIRAVADLRRRKVWVPSGDVVSTTVFKALGVTPIPLPLADVLTGLETGLVDTVATSPIGAIALQWHTRIRYLTDIPLSYVYGLLVVDRRLFSRLSPADQAVVREVMSRVFRELDRQNRDENRKALEALRRQGITFVEAPPEEVAELKRIAAGAVDDLAGKGVYRPATLAALRTHLAEYRRRAAAARGGP</sequence>
<dbReference type="GO" id="GO:0055085">
    <property type="term" value="P:transmembrane transport"/>
    <property type="evidence" value="ECO:0007669"/>
    <property type="project" value="InterPro"/>
</dbReference>
<evidence type="ECO:0000313" key="5">
    <source>
        <dbReference type="Proteomes" id="UP000469346"/>
    </source>
</evidence>
<dbReference type="RefSeq" id="WP_163298803.1">
    <property type="nucleotide sequence ID" value="NZ_JAAGRR010000074.1"/>
</dbReference>
<evidence type="ECO:0000256" key="2">
    <source>
        <dbReference type="ARBA" id="ARBA00022448"/>
    </source>
</evidence>
<dbReference type="EMBL" id="JAAGRR010000074">
    <property type="protein sequence ID" value="NDY42668.1"/>
    <property type="molecule type" value="Genomic_DNA"/>
</dbReference>
<dbReference type="InterPro" id="IPR038404">
    <property type="entry name" value="TRAP_DctP_sf"/>
</dbReference>
<dbReference type="PANTHER" id="PTHR33376:SF7">
    <property type="entry name" value="C4-DICARBOXYLATE-BINDING PROTEIN DCTB"/>
    <property type="match status" value="1"/>
</dbReference>